<dbReference type="SUPFAM" id="SSF56112">
    <property type="entry name" value="Protein kinase-like (PK-like)"/>
    <property type="match status" value="1"/>
</dbReference>
<dbReference type="Gene3D" id="1.10.510.10">
    <property type="entry name" value="Transferase(Phosphotransferase) domain 1"/>
    <property type="match status" value="1"/>
</dbReference>
<keyword evidence="1" id="KW-0539">Nucleus</keyword>
<proteinExistence type="predicted"/>
<dbReference type="InterPro" id="IPR044830">
    <property type="entry name" value="HD-Zip_III"/>
</dbReference>
<gene>
    <name evidence="3" type="ORF">Ahy_A10g049092</name>
</gene>
<accession>A0A445B6L7</accession>
<dbReference type="STRING" id="3818.A0A445B6L7"/>
<dbReference type="GO" id="GO:0003700">
    <property type="term" value="F:DNA-binding transcription factor activity"/>
    <property type="evidence" value="ECO:0007669"/>
    <property type="project" value="InterPro"/>
</dbReference>
<evidence type="ECO:0000313" key="3">
    <source>
        <dbReference type="EMBL" id="RYR34302.1"/>
    </source>
</evidence>
<protein>
    <recommendedName>
        <fullName evidence="2">MEKHLA domain-containing protein</fullName>
    </recommendedName>
</protein>
<evidence type="ECO:0000259" key="2">
    <source>
        <dbReference type="Pfam" id="PF08670"/>
    </source>
</evidence>
<evidence type="ECO:0000256" key="1">
    <source>
        <dbReference type="ARBA" id="ARBA00023242"/>
    </source>
</evidence>
<dbReference type="InterPro" id="IPR011009">
    <property type="entry name" value="Kinase-like_dom_sf"/>
</dbReference>
<name>A0A445B6L7_ARAHY</name>
<organism evidence="3 4">
    <name type="scientific">Arachis hypogaea</name>
    <name type="common">Peanut</name>
    <dbReference type="NCBI Taxonomy" id="3818"/>
    <lineage>
        <taxon>Eukaryota</taxon>
        <taxon>Viridiplantae</taxon>
        <taxon>Streptophyta</taxon>
        <taxon>Embryophyta</taxon>
        <taxon>Tracheophyta</taxon>
        <taxon>Spermatophyta</taxon>
        <taxon>Magnoliopsida</taxon>
        <taxon>eudicotyledons</taxon>
        <taxon>Gunneridae</taxon>
        <taxon>Pentapetalae</taxon>
        <taxon>rosids</taxon>
        <taxon>fabids</taxon>
        <taxon>Fabales</taxon>
        <taxon>Fabaceae</taxon>
        <taxon>Papilionoideae</taxon>
        <taxon>50 kb inversion clade</taxon>
        <taxon>dalbergioids sensu lato</taxon>
        <taxon>Dalbergieae</taxon>
        <taxon>Pterocarpus clade</taxon>
        <taxon>Arachis</taxon>
    </lineage>
</organism>
<evidence type="ECO:0000313" key="4">
    <source>
        <dbReference type="Proteomes" id="UP000289738"/>
    </source>
</evidence>
<reference evidence="3 4" key="1">
    <citation type="submission" date="2019-01" db="EMBL/GenBank/DDBJ databases">
        <title>Sequencing of cultivated peanut Arachis hypogaea provides insights into genome evolution and oil improvement.</title>
        <authorList>
            <person name="Chen X."/>
        </authorList>
    </citation>
    <scope>NUCLEOTIDE SEQUENCE [LARGE SCALE GENOMIC DNA]</scope>
    <source>
        <strain evidence="4">cv. Fuhuasheng</strain>
        <tissue evidence="3">Leaves</tissue>
    </source>
</reference>
<comment type="caution">
    <text evidence="3">The sequence shown here is derived from an EMBL/GenBank/DDBJ whole genome shotgun (WGS) entry which is preliminary data.</text>
</comment>
<dbReference type="AlphaFoldDB" id="A0A445B6L7"/>
<dbReference type="PANTHER" id="PTHR45950">
    <property type="entry name" value="HOMEOBOX-LEUCINE ZIPPER PROTEIN ATHB-14"/>
    <property type="match status" value="1"/>
</dbReference>
<dbReference type="EMBL" id="SDMP01000010">
    <property type="protein sequence ID" value="RYR34302.1"/>
    <property type="molecule type" value="Genomic_DNA"/>
</dbReference>
<dbReference type="PANTHER" id="PTHR45950:SF10">
    <property type="entry name" value="HOMEOBOX-LEUCINE ZIPPER PROTEIN REVOLUTA"/>
    <property type="match status" value="1"/>
</dbReference>
<sequence length="325" mass="35198">MTHYNHVDIIVFQGDKKDSVTASQTLDLTSGFEVGPTTNGACDAVSCHSARSVLTIAFQFPFDSNLQDNVAVMACQYIRSVISSVQRVTMAISPSGINPTVSSKLSSGSPEDLTLANWICCKLLRSDSLIGESVLKHLWHHQDAILCCSLKSVPAFIFANQAGLDMLETTLVALQDITWVFRGRQFVNIESKKCRQFGRLTIADTLCLCEPRATTRPCFTVHPPSATVATPAPPLGRHRVAPAIHSSSSIFPFPSPVPIPCFPGSLFISFNLVVRESGLGANILVDNKGCIKLADFGASKQVELKEMELLQFCGGVATLMEHIDS</sequence>
<dbReference type="InterPro" id="IPR013978">
    <property type="entry name" value="MEKHLA"/>
</dbReference>
<dbReference type="Proteomes" id="UP000289738">
    <property type="component" value="Chromosome A10"/>
</dbReference>
<keyword evidence="4" id="KW-1185">Reference proteome</keyword>
<feature type="domain" description="MEKHLA" evidence="2">
    <location>
        <begin position="118"/>
        <end position="179"/>
    </location>
</feature>
<dbReference type="Pfam" id="PF08670">
    <property type="entry name" value="MEKHLA"/>
    <property type="match status" value="1"/>
</dbReference>